<accession>A0ABQ5V7T9</accession>
<gene>
    <name evidence="1" type="ORF">GCM10007853_13920</name>
</gene>
<evidence type="ECO:0000313" key="2">
    <source>
        <dbReference type="Proteomes" id="UP001161391"/>
    </source>
</evidence>
<protein>
    <recommendedName>
        <fullName evidence="3">YaiO family outer membrane beta-barrel protein</fullName>
    </recommendedName>
</protein>
<proteinExistence type="predicted"/>
<comment type="caution">
    <text evidence="1">The sequence shown here is derived from an EMBL/GenBank/DDBJ whole genome shotgun (WGS) entry which is preliminary data.</text>
</comment>
<sequence>MWGLTKTTYGLILLLASVPEVQASAWNPDPWHGEVIGGYVLTDADTAIDETGEQVPLQIYTKRILQNYGNLGLTSRIALIGTFDWQDTQIVGQGLDISFSKPSSVSAGLQYQLSRREGHAVAISMSYVDGIDLPTALLTLENREASLELRALWGESRSFHGHNVFAEAQLAGQLTLKGDYGSTHAQLTLGGEPTKRSMVLLKGRYREFEPGVFERLAIARQRRWEVEASAVYRIRKRDYIEIGYTGIVAGESTVLETGMKIGYWRKF</sequence>
<evidence type="ECO:0008006" key="3">
    <source>
        <dbReference type="Google" id="ProtNLM"/>
    </source>
</evidence>
<dbReference type="Proteomes" id="UP001161391">
    <property type="component" value="Unassembled WGS sequence"/>
</dbReference>
<organism evidence="1 2">
    <name type="scientific">Algimonas ampicilliniresistens</name>
    <dbReference type="NCBI Taxonomy" id="1298735"/>
    <lineage>
        <taxon>Bacteria</taxon>
        <taxon>Pseudomonadati</taxon>
        <taxon>Pseudomonadota</taxon>
        <taxon>Alphaproteobacteria</taxon>
        <taxon>Maricaulales</taxon>
        <taxon>Robiginitomaculaceae</taxon>
        <taxon>Algimonas</taxon>
    </lineage>
</organism>
<reference evidence="1" key="1">
    <citation type="journal article" date="2014" name="Int. J. Syst. Evol. Microbiol.">
        <title>Complete genome of a new Firmicutes species belonging to the dominant human colonic microbiota ('Ruminococcus bicirculans') reveals two chromosomes and a selective capacity to utilize plant glucans.</title>
        <authorList>
            <consortium name="NISC Comparative Sequencing Program"/>
            <person name="Wegmann U."/>
            <person name="Louis P."/>
            <person name="Goesmann A."/>
            <person name="Henrissat B."/>
            <person name="Duncan S.H."/>
            <person name="Flint H.J."/>
        </authorList>
    </citation>
    <scope>NUCLEOTIDE SEQUENCE</scope>
    <source>
        <strain evidence="1">NBRC 108219</strain>
    </source>
</reference>
<evidence type="ECO:0000313" key="1">
    <source>
        <dbReference type="EMBL" id="GLQ23518.1"/>
    </source>
</evidence>
<keyword evidence="2" id="KW-1185">Reference proteome</keyword>
<name>A0ABQ5V7T9_9PROT</name>
<dbReference type="EMBL" id="BSNK01000001">
    <property type="protein sequence ID" value="GLQ23518.1"/>
    <property type="molecule type" value="Genomic_DNA"/>
</dbReference>
<reference evidence="1" key="2">
    <citation type="submission" date="2023-01" db="EMBL/GenBank/DDBJ databases">
        <title>Draft genome sequence of Algimonas ampicilliniresistens strain NBRC 108219.</title>
        <authorList>
            <person name="Sun Q."/>
            <person name="Mori K."/>
        </authorList>
    </citation>
    <scope>NUCLEOTIDE SEQUENCE</scope>
    <source>
        <strain evidence="1">NBRC 108219</strain>
    </source>
</reference>